<dbReference type="Proteomes" id="UP000266327">
    <property type="component" value="Unassembled WGS sequence"/>
</dbReference>
<evidence type="ECO:0000313" key="2">
    <source>
        <dbReference type="EMBL" id="RJG04263.1"/>
    </source>
</evidence>
<dbReference type="Gene3D" id="3.40.50.2000">
    <property type="entry name" value="Glycogen Phosphorylase B"/>
    <property type="match status" value="2"/>
</dbReference>
<proteinExistence type="predicted"/>
<name>A0A3A3G6W1_9BURK</name>
<dbReference type="OrthoDB" id="7560678at2"/>
<keyword evidence="3" id="KW-1185">Reference proteome</keyword>
<feature type="domain" description="Glycosyltransferase subfamily 4-like N-terminal" evidence="1">
    <location>
        <begin position="21"/>
        <end position="170"/>
    </location>
</feature>
<organism evidence="2 3">
    <name type="scientific">Noviherbaspirillum sedimenti</name>
    <dbReference type="NCBI Taxonomy" id="2320865"/>
    <lineage>
        <taxon>Bacteria</taxon>
        <taxon>Pseudomonadati</taxon>
        <taxon>Pseudomonadota</taxon>
        <taxon>Betaproteobacteria</taxon>
        <taxon>Burkholderiales</taxon>
        <taxon>Oxalobacteraceae</taxon>
        <taxon>Noviherbaspirillum</taxon>
    </lineage>
</organism>
<protein>
    <submittedName>
        <fullName evidence="2">Glycosyltransferase family 1 protein</fullName>
    </submittedName>
</protein>
<reference evidence="3" key="1">
    <citation type="submission" date="2018-09" db="EMBL/GenBank/DDBJ databases">
        <authorList>
            <person name="Zhu H."/>
        </authorList>
    </citation>
    <scope>NUCLEOTIDE SEQUENCE [LARGE SCALE GENOMIC DNA]</scope>
    <source>
        <strain evidence="3">K1S02-23</strain>
    </source>
</reference>
<dbReference type="Pfam" id="PF13692">
    <property type="entry name" value="Glyco_trans_1_4"/>
    <property type="match status" value="1"/>
</dbReference>
<accession>A0A3A3G6W1</accession>
<keyword evidence="2" id="KW-0808">Transferase</keyword>
<dbReference type="GO" id="GO:0016757">
    <property type="term" value="F:glycosyltransferase activity"/>
    <property type="evidence" value="ECO:0007669"/>
    <property type="project" value="UniProtKB-ARBA"/>
</dbReference>
<evidence type="ECO:0000313" key="3">
    <source>
        <dbReference type="Proteomes" id="UP000266327"/>
    </source>
</evidence>
<dbReference type="InterPro" id="IPR028098">
    <property type="entry name" value="Glyco_trans_4-like_N"/>
</dbReference>
<dbReference type="EMBL" id="QYUQ01000002">
    <property type="protein sequence ID" value="RJG04263.1"/>
    <property type="molecule type" value="Genomic_DNA"/>
</dbReference>
<dbReference type="SUPFAM" id="SSF53756">
    <property type="entry name" value="UDP-Glycosyltransferase/glycogen phosphorylase"/>
    <property type="match status" value="1"/>
</dbReference>
<dbReference type="PANTHER" id="PTHR12526">
    <property type="entry name" value="GLYCOSYLTRANSFERASE"/>
    <property type="match status" value="1"/>
</dbReference>
<comment type="caution">
    <text evidence="2">The sequence shown here is derived from an EMBL/GenBank/DDBJ whole genome shotgun (WGS) entry which is preliminary data.</text>
</comment>
<dbReference type="Pfam" id="PF13579">
    <property type="entry name" value="Glyco_trans_4_4"/>
    <property type="match status" value="1"/>
</dbReference>
<dbReference type="CDD" id="cd03808">
    <property type="entry name" value="GT4_CapM-like"/>
    <property type="match status" value="1"/>
</dbReference>
<dbReference type="AlphaFoldDB" id="A0A3A3G6W1"/>
<dbReference type="PANTHER" id="PTHR12526:SF638">
    <property type="entry name" value="SPORE COAT PROTEIN SA"/>
    <property type="match status" value="1"/>
</dbReference>
<gene>
    <name evidence="2" type="ORF">D3878_06535</name>
</gene>
<sequence length="394" mass="43775">MNRKIVISVNTAWNIVNFRSGLIKALIRHGYDVLAVTPDDDYAPRLNSLGCRFIRMPMDNNGTHPGRDLSLLMRYVRVLRSERPMAYLGYTIKPNVYGSIAAHTLGIPVINNIAGLGTTFINRTFLTALVKRLYRFSLRRSHRVFFQNAEDLALFVQSGLVRKEQTDRLPGSGIDVAHYLPVAPASMSGRCFRFLLISRMLKDKGIEEFAAAAGIVRRRIPDAQFQLLGSIDRGNANAISLEQIRAWEANGVIQYLGKTDDVRPFLADADCIVLPSYREGVPRSLLEAAAMARPIIATNVAGCHDVVEDQVNGLLCKVRDAADLAEKMTQMYRLSPEKRMEIGAAGRRKVAAQFDESIVIRKYLDMIDEIAVAGAGSRNSTSGKAHIDTHFRQG</sequence>
<evidence type="ECO:0000259" key="1">
    <source>
        <dbReference type="Pfam" id="PF13579"/>
    </source>
</evidence>